<dbReference type="Proteomes" id="UP000823388">
    <property type="component" value="Chromosome 5N"/>
</dbReference>
<dbReference type="EMBL" id="CM029046">
    <property type="protein sequence ID" value="KAG2591271.1"/>
    <property type="molecule type" value="Genomic_DNA"/>
</dbReference>
<comment type="caution">
    <text evidence="1">The sequence shown here is derived from an EMBL/GenBank/DDBJ whole genome shotgun (WGS) entry which is preliminary data.</text>
</comment>
<evidence type="ECO:0000313" key="1">
    <source>
        <dbReference type="EMBL" id="KAG2591271.1"/>
    </source>
</evidence>
<dbReference type="AlphaFoldDB" id="A0A8T0RXY0"/>
<organism evidence="1 2">
    <name type="scientific">Panicum virgatum</name>
    <name type="common">Blackwell switchgrass</name>
    <dbReference type="NCBI Taxonomy" id="38727"/>
    <lineage>
        <taxon>Eukaryota</taxon>
        <taxon>Viridiplantae</taxon>
        <taxon>Streptophyta</taxon>
        <taxon>Embryophyta</taxon>
        <taxon>Tracheophyta</taxon>
        <taxon>Spermatophyta</taxon>
        <taxon>Magnoliopsida</taxon>
        <taxon>Liliopsida</taxon>
        <taxon>Poales</taxon>
        <taxon>Poaceae</taxon>
        <taxon>PACMAD clade</taxon>
        <taxon>Panicoideae</taxon>
        <taxon>Panicodae</taxon>
        <taxon>Paniceae</taxon>
        <taxon>Panicinae</taxon>
        <taxon>Panicum</taxon>
        <taxon>Panicum sect. Hiantes</taxon>
    </lineage>
</organism>
<evidence type="ECO:0000313" key="2">
    <source>
        <dbReference type="Proteomes" id="UP000823388"/>
    </source>
</evidence>
<accession>A0A8T0RXY0</accession>
<reference evidence="1" key="1">
    <citation type="submission" date="2020-05" db="EMBL/GenBank/DDBJ databases">
        <title>WGS assembly of Panicum virgatum.</title>
        <authorList>
            <person name="Lovell J.T."/>
            <person name="Jenkins J."/>
            <person name="Shu S."/>
            <person name="Juenger T.E."/>
            <person name="Schmutz J."/>
        </authorList>
    </citation>
    <scope>NUCLEOTIDE SEQUENCE</scope>
    <source>
        <strain evidence="1">AP13</strain>
    </source>
</reference>
<gene>
    <name evidence="1" type="ORF">PVAP13_5NG589086</name>
</gene>
<proteinExistence type="predicted"/>
<sequence length="57" mass="5977">MMFEIFCSPSGRSPPYTGCAGCADIVTSTFLTHGSAATTSFAFCSNSSRAPIHQPDN</sequence>
<keyword evidence="2" id="KW-1185">Reference proteome</keyword>
<protein>
    <submittedName>
        <fullName evidence="1">Uncharacterized protein</fullName>
    </submittedName>
</protein>
<name>A0A8T0RXY0_PANVG</name>